<dbReference type="Proteomes" id="UP000004169">
    <property type="component" value="Unassembled WGS sequence"/>
</dbReference>
<keyword evidence="3" id="KW-1185">Reference proteome</keyword>
<comment type="caution">
    <text evidence="2">The sequence shown here is derived from an EMBL/GenBank/DDBJ whole genome shotgun (WGS) entry which is preliminary data.</text>
</comment>
<feature type="region of interest" description="Disordered" evidence="1">
    <location>
        <begin position="91"/>
        <end position="159"/>
    </location>
</feature>
<reference evidence="2 3" key="1">
    <citation type="journal article" date="2012" name="J. Bacteriol.">
        <title>Draft Genome Sequence of the Purple Photosynthetic Bacterium Phaeospirillum molischianum DSM120, a Particularly Versatile Bacterium.</title>
        <authorList>
            <person name="Duquesne K."/>
            <person name="Prima V."/>
            <person name="Ji B."/>
            <person name="Rouy Z."/>
            <person name="Medigue C."/>
            <person name="Talla E."/>
            <person name="Sturgis J.N."/>
        </authorList>
    </citation>
    <scope>NUCLEOTIDE SEQUENCE [LARGE SCALE GENOMIC DNA]</scope>
    <source>
        <strain evidence="3">DSM120</strain>
    </source>
</reference>
<feature type="compositionally biased region" description="Basic and acidic residues" evidence="1">
    <location>
        <begin position="91"/>
        <end position="116"/>
    </location>
</feature>
<dbReference type="GO" id="GO:0042597">
    <property type="term" value="C:periplasmic space"/>
    <property type="evidence" value="ECO:0007669"/>
    <property type="project" value="InterPro"/>
</dbReference>
<protein>
    <recommendedName>
        <fullName evidence="4">LTXXQ motif family protein</fullName>
    </recommendedName>
</protein>
<evidence type="ECO:0000313" key="2">
    <source>
        <dbReference type="EMBL" id="CCG39694.1"/>
    </source>
</evidence>
<dbReference type="STRING" id="1150626.PHAMO_10119"/>
<sequence>MIKEVVMYLDRLAVAASVSALAVLLCLPTAVSAQGMGQGSGGPGMGMGMGMGPGRMLPDPAMLPGLKAKLGITAAQEPQWTVYADGVSSADEMRRQMQKGAREMAPAERMETRPDRQAAGAQVHEGLNQRRDDLARVLTPEQRAILDREAPPLPPPPKR</sequence>
<proteinExistence type="predicted"/>
<dbReference type="Pfam" id="PF07813">
    <property type="entry name" value="LTXXQ"/>
    <property type="match status" value="1"/>
</dbReference>
<organism evidence="2 3">
    <name type="scientific">Magnetospirillum molischianum DSM 120</name>
    <dbReference type="NCBI Taxonomy" id="1150626"/>
    <lineage>
        <taxon>Bacteria</taxon>
        <taxon>Pseudomonadati</taxon>
        <taxon>Pseudomonadota</taxon>
        <taxon>Alphaproteobacteria</taxon>
        <taxon>Rhodospirillales</taxon>
        <taxon>Rhodospirillaceae</taxon>
        <taxon>Magnetospirillum</taxon>
    </lineage>
</organism>
<name>H8FMV6_MAGML</name>
<accession>H8FMV6</accession>
<dbReference type="InterPro" id="IPR012899">
    <property type="entry name" value="LTXXQ"/>
</dbReference>
<dbReference type="AlphaFoldDB" id="H8FMV6"/>
<dbReference type="EMBL" id="CAHP01000001">
    <property type="protein sequence ID" value="CCG39694.1"/>
    <property type="molecule type" value="Genomic_DNA"/>
</dbReference>
<evidence type="ECO:0000313" key="3">
    <source>
        <dbReference type="Proteomes" id="UP000004169"/>
    </source>
</evidence>
<evidence type="ECO:0000256" key="1">
    <source>
        <dbReference type="SAM" id="MobiDB-lite"/>
    </source>
</evidence>
<dbReference type="eggNOG" id="ENOG50348P8">
    <property type="taxonomic scope" value="Bacteria"/>
</dbReference>
<gene>
    <name evidence="2" type="ORF">PHAMO_10119</name>
</gene>
<evidence type="ECO:0008006" key="4">
    <source>
        <dbReference type="Google" id="ProtNLM"/>
    </source>
</evidence>